<feature type="binding site" evidence="12">
    <location>
        <position position="373"/>
    </location>
    <ligand>
        <name>pyridoxal 5'-phosphate</name>
        <dbReference type="ChEBI" id="CHEBI:597326"/>
    </ligand>
</feature>
<evidence type="ECO:0000256" key="12">
    <source>
        <dbReference type="HAMAP-Rule" id="MF_02120"/>
    </source>
</evidence>
<dbReference type="FunFam" id="2.40.37.10:FF:000003">
    <property type="entry name" value="Diaminopimelate decarboxylase"/>
    <property type="match status" value="1"/>
</dbReference>
<dbReference type="SUPFAM" id="SSF50621">
    <property type="entry name" value="Alanine racemase C-terminal domain-like"/>
    <property type="match status" value="1"/>
</dbReference>
<dbReference type="PRINTS" id="PR01181">
    <property type="entry name" value="DAPDCRBXLASE"/>
</dbReference>
<feature type="modified residue" description="N6-(pyridoxal phosphate)lysine" evidence="12 13">
    <location>
        <position position="62"/>
    </location>
</feature>
<sequence>MSGWPFDYRSNRLWGESVPLDRIAEEIGTPCYVYSRAALAAAYEAFDAAFGGRDHLICYAVKANSNLAILNLFARLGSGFDIVSGGELQRVLKAGGDPQKIVFSGVGKRPDEMRAALDAGIFCFNVESRSELEMLDRVAREVKKTAPVSLRVNPDVDAKTHPYISTGLKENKFGIPFEEAESLYALSRQFENLRITGLDCHIGSQLTELAPFAEACGKMLELLDRLQTQGLEIDHLDLGGGLGIRYSGESPPSARDYVNALCGQIGQRKQRVLIEPGRALVGNAGVLLTRVEYLKHSPHRNFAIVDAAMNDLMRPALYDAHHEIVPVISKNDGNVKTYQVVGPVCETGDFLGHDRDLALSEGDLLAIMSAGAYGMSMSSNYNTRPRAAEVMIDGDRIHVIRERESIDQLIAGETIPSWRTAGLDCFLSPL</sequence>
<evidence type="ECO:0000256" key="5">
    <source>
        <dbReference type="ARBA" id="ARBA00023154"/>
    </source>
</evidence>
<dbReference type="Proteomes" id="UP000198620">
    <property type="component" value="Unassembled WGS sequence"/>
</dbReference>
<organism evidence="17 18">
    <name type="scientific">Nitrosovibrio tenuis</name>
    <dbReference type="NCBI Taxonomy" id="1233"/>
    <lineage>
        <taxon>Bacteria</taxon>
        <taxon>Pseudomonadati</taxon>
        <taxon>Pseudomonadota</taxon>
        <taxon>Betaproteobacteria</taxon>
        <taxon>Nitrosomonadales</taxon>
        <taxon>Nitrosomonadaceae</taxon>
        <taxon>Nitrosovibrio</taxon>
    </lineage>
</organism>
<comment type="subunit">
    <text evidence="12">Homodimer.</text>
</comment>
<comment type="pathway">
    <text evidence="8 12 14">Amino-acid biosynthesis; L-lysine biosynthesis via DAP pathway; L-lysine from DL-2,6-diaminopimelate: step 1/1.</text>
</comment>
<accession>A0A1H7N8M6</accession>
<comment type="cofactor">
    <cofactor evidence="1 12 13 14">
        <name>pyridoxal 5'-phosphate</name>
        <dbReference type="ChEBI" id="CHEBI:597326"/>
    </cofactor>
</comment>
<dbReference type="GO" id="GO:0008836">
    <property type="term" value="F:diaminopimelate decarboxylase activity"/>
    <property type="evidence" value="ECO:0007669"/>
    <property type="project" value="UniProtKB-UniRule"/>
</dbReference>
<evidence type="ECO:0000256" key="8">
    <source>
        <dbReference type="ARBA" id="ARBA00060643"/>
    </source>
</evidence>
<dbReference type="UniPathway" id="UPA00034">
    <property type="reaction ID" value="UER00027"/>
</dbReference>
<dbReference type="InterPro" id="IPR022657">
    <property type="entry name" value="De-COase2_CS"/>
</dbReference>
<evidence type="ECO:0000256" key="11">
    <source>
        <dbReference type="ARBA" id="ARBA00074972"/>
    </source>
</evidence>
<keyword evidence="4 12" id="KW-0663">Pyridoxal phosphate</keyword>
<keyword evidence="5 12" id="KW-0457">Lysine biosynthesis</keyword>
<dbReference type="PANTHER" id="PTHR43727:SF2">
    <property type="entry name" value="GROUP IV DECARBOXYLASE"/>
    <property type="match status" value="1"/>
</dbReference>
<keyword evidence="18" id="KW-1185">Reference proteome</keyword>
<feature type="binding site" evidence="12">
    <location>
        <position position="373"/>
    </location>
    <ligand>
        <name>substrate</name>
    </ligand>
</feature>
<evidence type="ECO:0000313" key="18">
    <source>
        <dbReference type="Proteomes" id="UP000198620"/>
    </source>
</evidence>
<dbReference type="SUPFAM" id="SSF51419">
    <property type="entry name" value="PLP-binding barrel"/>
    <property type="match status" value="1"/>
</dbReference>
<protein>
    <recommendedName>
        <fullName evidence="11 12">Diaminopimelate decarboxylase</fullName>
        <shortName evidence="12">DAP decarboxylase</shortName>
        <shortName evidence="12">DAPDC</shortName>
        <ecNumber evidence="10 12">4.1.1.20</ecNumber>
    </recommendedName>
</protein>
<feature type="active site" description="Proton donor" evidence="13">
    <location>
        <position position="345"/>
    </location>
</feature>
<feature type="binding site" evidence="12">
    <location>
        <position position="314"/>
    </location>
    <ligand>
        <name>substrate</name>
    </ligand>
</feature>
<dbReference type="GO" id="GO:0030170">
    <property type="term" value="F:pyridoxal phosphate binding"/>
    <property type="evidence" value="ECO:0007669"/>
    <property type="project" value="UniProtKB-UniRule"/>
</dbReference>
<feature type="domain" description="Orn/DAP/Arg decarboxylase 2 N-terminal" evidence="16">
    <location>
        <begin position="39"/>
        <end position="281"/>
    </location>
</feature>
<dbReference type="InterPro" id="IPR000183">
    <property type="entry name" value="Orn/DAP/Arg_de-COase"/>
</dbReference>
<dbReference type="InterPro" id="IPR022644">
    <property type="entry name" value="De-COase2_N"/>
</dbReference>
<dbReference type="PRINTS" id="PR01179">
    <property type="entry name" value="ODADCRBXLASE"/>
</dbReference>
<dbReference type="Gene3D" id="3.20.20.10">
    <property type="entry name" value="Alanine racemase"/>
    <property type="match status" value="1"/>
</dbReference>
<feature type="domain" description="Orn/DAP/Arg decarboxylase 2 C-terminal" evidence="15">
    <location>
        <begin position="31"/>
        <end position="371"/>
    </location>
</feature>
<evidence type="ECO:0000256" key="6">
    <source>
        <dbReference type="ARBA" id="ARBA00023239"/>
    </source>
</evidence>
<evidence type="ECO:0000256" key="7">
    <source>
        <dbReference type="ARBA" id="ARBA00050464"/>
    </source>
</evidence>
<name>A0A1H7N8M6_9PROT</name>
<comment type="similarity">
    <text evidence="9 12">Belongs to the Orn/Lys/Arg decarboxylase class-II family. LysA subfamily.</text>
</comment>
<feature type="binding site" evidence="12">
    <location>
        <position position="278"/>
    </location>
    <ligand>
        <name>substrate</name>
    </ligand>
</feature>
<dbReference type="InterPro" id="IPR029066">
    <property type="entry name" value="PLP-binding_barrel"/>
</dbReference>
<dbReference type="RefSeq" id="WP_090828740.1">
    <property type="nucleotide sequence ID" value="NZ_FOBH01000006.1"/>
</dbReference>
<dbReference type="InterPro" id="IPR022643">
    <property type="entry name" value="De-COase2_C"/>
</dbReference>
<keyword evidence="3 12" id="KW-0210">Decarboxylase</keyword>
<keyword evidence="2 12" id="KW-0028">Amino-acid biosynthesis</keyword>
<reference evidence="17 18" key="1">
    <citation type="submission" date="2016-10" db="EMBL/GenBank/DDBJ databases">
        <authorList>
            <person name="de Groot N.N."/>
        </authorList>
    </citation>
    <scope>NUCLEOTIDE SEQUENCE [LARGE SCALE GENOMIC DNA]</scope>
    <source>
        <strain evidence="17 18">Nv1</strain>
    </source>
</reference>
<evidence type="ECO:0000256" key="10">
    <source>
        <dbReference type="ARBA" id="ARBA00066427"/>
    </source>
</evidence>
<dbReference type="EMBL" id="FOBH01000006">
    <property type="protein sequence ID" value="SEL19952.1"/>
    <property type="molecule type" value="Genomic_DNA"/>
</dbReference>
<comment type="function">
    <text evidence="12">Specifically catalyzes the decarboxylation of meso-diaminopimelate (meso-DAP) to L-lysine.</text>
</comment>
<dbReference type="InterPro" id="IPR002986">
    <property type="entry name" value="DAP_deCOOHase_LysA"/>
</dbReference>
<dbReference type="PROSITE" id="PS00879">
    <property type="entry name" value="ODR_DC_2_2"/>
    <property type="match status" value="1"/>
</dbReference>
<dbReference type="Pfam" id="PF00278">
    <property type="entry name" value="Orn_DAP_Arg_deC"/>
    <property type="match status" value="1"/>
</dbReference>
<keyword evidence="6 12" id="KW-0456">Lyase</keyword>
<evidence type="ECO:0000256" key="14">
    <source>
        <dbReference type="RuleBase" id="RU003738"/>
    </source>
</evidence>
<dbReference type="NCBIfam" id="TIGR01048">
    <property type="entry name" value="lysA"/>
    <property type="match status" value="1"/>
</dbReference>
<feature type="binding site" evidence="12">
    <location>
        <position position="346"/>
    </location>
    <ligand>
        <name>substrate</name>
    </ligand>
</feature>
<evidence type="ECO:0000256" key="13">
    <source>
        <dbReference type="PIRSR" id="PIRSR600183-50"/>
    </source>
</evidence>
<dbReference type="AlphaFoldDB" id="A0A1H7N8M6"/>
<comment type="catalytic activity">
    <reaction evidence="7 12 14">
        <text>meso-2,6-diaminopimelate + H(+) = L-lysine + CO2</text>
        <dbReference type="Rhea" id="RHEA:15101"/>
        <dbReference type="ChEBI" id="CHEBI:15378"/>
        <dbReference type="ChEBI" id="CHEBI:16526"/>
        <dbReference type="ChEBI" id="CHEBI:32551"/>
        <dbReference type="ChEBI" id="CHEBI:57791"/>
        <dbReference type="EC" id="4.1.1.20"/>
    </reaction>
</comment>
<evidence type="ECO:0000256" key="3">
    <source>
        <dbReference type="ARBA" id="ARBA00022793"/>
    </source>
</evidence>
<dbReference type="GO" id="GO:0009089">
    <property type="term" value="P:lysine biosynthetic process via diaminopimelate"/>
    <property type="evidence" value="ECO:0007669"/>
    <property type="project" value="UniProtKB-UniRule"/>
</dbReference>
<proteinExistence type="inferred from homology"/>
<dbReference type="FunFam" id="3.20.20.10:FF:000003">
    <property type="entry name" value="Diaminopimelate decarboxylase"/>
    <property type="match status" value="1"/>
</dbReference>
<dbReference type="STRING" id="1233.SAMN05216387_10694"/>
<evidence type="ECO:0000259" key="15">
    <source>
        <dbReference type="Pfam" id="PF00278"/>
    </source>
</evidence>
<dbReference type="HAMAP" id="MF_02120">
    <property type="entry name" value="LysA"/>
    <property type="match status" value="1"/>
</dbReference>
<dbReference type="OrthoDB" id="9802241at2"/>
<dbReference type="EC" id="4.1.1.20" evidence="10 12"/>
<dbReference type="InterPro" id="IPR009006">
    <property type="entry name" value="Ala_racemase/Decarboxylase_C"/>
</dbReference>
<dbReference type="Gene3D" id="2.40.37.10">
    <property type="entry name" value="Lyase, Ornithine Decarboxylase, Chain A, domain 1"/>
    <property type="match status" value="1"/>
</dbReference>
<dbReference type="Pfam" id="PF02784">
    <property type="entry name" value="Orn_Arg_deC_N"/>
    <property type="match status" value="1"/>
</dbReference>
<evidence type="ECO:0000256" key="4">
    <source>
        <dbReference type="ARBA" id="ARBA00022898"/>
    </source>
</evidence>
<dbReference type="CDD" id="cd06828">
    <property type="entry name" value="PLPDE_III_DapDC"/>
    <property type="match status" value="1"/>
</dbReference>
<evidence type="ECO:0000256" key="1">
    <source>
        <dbReference type="ARBA" id="ARBA00001933"/>
    </source>
</evidence>
<evidence type="ECO:0000256" key="9">
    <source>
        <dbReference type="ARBA" id="ARBA00060983"/>
    </source>
</evidence>
<gene>
    <name evidence="12" type="primary">lysA</name>
    <name evidence="17" type="ORF">SAMN05216387_10694</name>
</gene>
<dbReference type="PANTHER" id="PTHR43727">
    <property type="entry name" value="DIAMINOPIMELATE DECARBOXYLASE"/>
    <property type="match status" value="1"/>
</dbReference>
<evidence type="ECO:0000313" key="17">
    <source>
        <dbReference type="EMBL" id="SEL19952.1"/>
    </source>
</evidence>
<feature type="binding site" evidence="12">
    <location>
        <position position="241"/>
    </location>
    <ligand>
        <name>pyridoxal 5'-phosphate</name>
        <dbReference type="ChEBI" id="CHEBI:597326"/>
    </ligand>
</feature>
<evidence type="ECO:0000256" key="2">
    <source>
        <dbReference type="ARBA" id="ARBA00022605"/>
    </source>
</evidence>
<feature type="binding site" evidence="12">
    <location>
        <position position="318"/>
    </location>
    <ligand>
        <name>substrate</name>
    </ligand>
</feature>
<evidence type="ECO:0000259" key="16">
    <source>
        <dbReference type="Pfam" id="PF02784"/>
    </source>
</evidence>
<feature type="binding site" evidence="12">
    <location>
        <begin position="275"/>
        <end position="278"/>
    </location>
    <ligand>
        <name>pyridoxal 5'-phosphate</name>
        <dbReference type="ChEBI" id="CHEBI:597326"/>
    </ligand>
</feature>